<feature type="binding site" evidence="10">
    <location>
        <begin position="153"/>
        <end position="156"/>
    </location>
    <ligand>
        <name>substrate</name>
    </ligand>
</feature>
<dbReference type="PIRSF" id="PIRSF000124">
    <property type="entry name" value="UDPglc_GDPman_dh"/>
    <property type="match status" value="1"/>
</dbReference>
<evidence type="ECO:0000256" key="3">
    <source>
        <dbReference type="ARBA" id="ARBA00012954"/>
    </source>
</evidence>
<dbReference type="InterPro" id="IPR001732">
    <property type="entry name" value="UDP-Glc/GDP-Man_DH_N"/>
</dbReference>
<dbReference type="eggNOG" id="COG1004">
    <property type="taxonomic scope" value="Bacteria"/>
</dbReference>
<dbReference type="SUPFAM" id="SSF48179">
    <property type="entry name" value="6-phosphogluconate dehydrogenase C-terminal domain-like"/>
    <property type="match status" value="1"/>
</dbReference>
<evidence type="ECO:0000256" key="9">
    <source>
        <dbReference type="PIRSR" id="PIRSR500134-1"/>
    </source>
</evidence>
<comment type="pathway">
    <text evidence="1">Nucleotide-sugar biosynthesis; UDP-alpha-D-glucuronate biosynthesis; UDP-alpha-D-glucuronate from UDP-alpha-D-glucose: step 1/1.</text>
</comment>
<organism evidence="13 14">
    <name type="scientific">Koribacter versatilis (strain Ellin345)</name>
    <dbReference type="NCBI Taxonomy" id="204669"/>
    <lineage>
        <taxon>Bacteria</taxon>
        <taxon>Pseudomonadati</taxon>
        <taxon>Acidobacteriota</taxon>
        <taxon>Terriglobia</taxon>
        <taxon>Terriglobales</taxon>
        <taxon>Candidatus Korobacteraceae</taxon>
        <taxon>Candidatus Korobacter</taxon>
    </lineage>
</organism>
<keyword evidence="14" id="KW-1185">Reference proteome</keyword>
<reference evidence="13 14" key="1">
    <citation type="journal article" date="2009" name="Appl. Environ. Microbiol.">
        <title>Three genomes from the phylum Acidobacteria provide insight into the lifestyles of these microorganisms in soils.</title>
        <authorList>
            <person name="Ward N.L."/>
            <person name="Challacombe J.F."/>
            <person name="Janssen P.H."/>
            <person name="Henrissat B."/>
            <person name="Coutinho P.M."/>
            <person name="Wu M."/>
            <person name="Xie G."/>
            <person name="Haft D.H."/>
            <person name="Sait M."/>
            <person name="Badger J."/>
            <person name="Barabote R.D."/>
            <person name="Bradley B."/>
            <person name="Brettin T.S."/>
            <person name="Brinkac L.M."/>
            <person name="Bruce D."/>
            <person name="Creasy T."/>
            <person name="Daugherty S.C."/>
            <person name="Davidsen T.M."/>
            <person name="DeBoy R.T."/>
            <person name="Detter J.C."/>
            <person name="Dodson R.J."/>
            <person name="Durkin A.S."/>
            <person name="Ganapathy A."/>
            <person name="Gwinn-Giglio M."/>
            <person name="Han C.S."/>
            <person name="Khouri H."/>
            <person name="Kiss H."/>
            <person name="Kothari S.P."/>
            <person name="Madupu R."/>
            <person name="Nelson K.E."/>
            <person name="Nelson W.C."/>
            <person name="Paulsen I."/>
            <person name="Penn K."/>
            <person name="Ren Q."/>
            <person name="Rosovitz M.J."/>
            <person name="Selengut J.D."/>
            <person name="Shrivastava S."/>
            <person name="Sullivan S.A."/>
            <person name="Tapia R."/>
            <person name="Thompson L.S."/>
            <person name="Watkins K.L."/>
            <person name="Yang Q."/>
            <person name="Yu C."/>
            <person name="Zafar N."/>
            <person name="Zhou L."/>
            <person name="Kuske C.R."/>
        </authorList>
    </citation>
    <scope>NUCLEOTIDE SEQUENCE [LARGE SCALE GENOMIC DNA]</scope>
    <source>
        <strain evidence="13 14">Ellin345</strain>
    </source>
</reference>
<evidence type="ECO:0000259" key="12">
    <source>
        <dbReference type="SMART" id="SM00984"/>
    </source>
</evidence>
<dbReference type="AlphaFoldDB" id="Q1IKV2"/>
<evidence type="ECO:0000313" key="13">
    <source>
        <dbReference type="EMBL" id="ABF42498.1"/>
    </source>
</evidence>
<evidence type="ECO:0000256" key="7">
    <source>
        <dbReference type="ARBA" id="ARBA00047473"/>
    </source>
</evidence>
<feature type="binding site" evidence="10">
    <location>
        <position position="278"/>
    </location>
    <ligand>
        <name>substrate</name>
    </ligand>
</feature>
<dbReference type="OrthoDB" id="9803238at2"/>
<dbReference type="PANTHER" id="PTHR43750">
    <property type="entry name" value="UDP-GLUCOSE 6-DEHYDROGENASE TUAD"/>
    <property type="match status" value="1"/>
</dbReference>
<feature type="binding site" evidence="10">
    <location>
        <begin position="270"/>
        <end position="274"/>
    </location>
    <ligand>
        <name>substrate</name>
    </ligand>
</feature>
<dbReference type="STRING" id="204669.Acid345_3497"/>
<proteinExistence type="inferred from homology"/>
<evidence type="ECO:0000313" key="14">
    <source>
        <dbReference type="Proteomes" id="UP000002432"/>
    </source>
</evidence>
<dbReference type="HOGENOM" id="CLU_023810_1_2_0"/>
<dbReference type="InterPro" id="IPR008927">
    <property type="entry name" value="6-PGluconate_DH-like_C_sf"/>
</dbReference>
<dbReference type="Gene3D" id="3.40.50.720">
    <property type="entry name" value="NAD(P)-binding Rossmann-like Domain"/>
    <property type="match status" value="2"/>
</dbReference>
<dbReference type="GO" id="GO:0006065">
    <property type="term" value="P:UDP-glucuronate biosynthetic process"/>
    <property type="evidence" value="ECO:0007669"/>
    <property type="project" value="UniProtKB-UniPathway"/>
</dbReference>
<evidence type="ECO:0000256" key="11">
    <source>
        <dbReference type="PIRSR" id="PIRSR500134-3"/>
    </source>
</evidence>
<sequence>MNIAMIGSGYVGLVAAACLAEIGHNVICVDNDARKIEALSAGSEVIHEEFLPELLARHRGRRLKFTTSLHHAVRPSEIVFIAVGTPPCESGEADVSFIENVCRDIAAEINGHGPKTLVVKSTVPAGTSDWIRSVLVRNGVPASNFELASNPEFLREGSAVTDFLYPDRIVIGSSSATGTELLRRAYLPLTSGSYHGCVSRVPQPDDSCSPAKLIVTKPATAEMIKHASNAFLAMKVSFINAVANVCEAVGADVEELVQGMGSDRRIGTRFLKAGIGYGGSCFPKDVSALRAVAEDRGCDFQLLDEVMRINENQRKAFLHRVRDALGNLKGKRLAVLGLAFKGGTDDVRESPAIALVQSLLHEGCTIQAYDPAAMERAREEFAPNGKITFASSAYETARNADALLVLTDWEEFLTLDFARIRSLLRQPILFDGRNLYNPDRMQDLGYFYFSVGRREIAPLQAKAAEASSEDAA</sequence>
<feature type="active site" description="Nucleophile" evidence="9">
    <location>
        <position position="281"/>
    </location>
</feature>
<evidence type="ECO:0000256" key="5">
    <source>
        <dbReference type="ARBA" id="ARBA00023002"/>
    </source>
</evidence>
<evidence type="ECO:0000256" key="10">
    <source>
        <dbReference type="PIRSR" id="PIRSR500134-2"/>
    </source>
</evidence>
<dbReference type="InterPro" id="IPR036220">
    <property type="entry name" value="UDP-Glc/GDP-Man_DH_C_sf"/>
</dbReference>
<dbReference type="GO" id="GO:0051287">
    <property type="term" value="F:NAD binding"/>
    <property type="evidence" value="ECO:0007669"/>
    <property type="project" value="InterPro"/>
</dbReference>
<feature type="binding site" evidence="10">
    <location>
        <position position="341"/>
    </location>
    <ligand>
        <name>substrate</name>
    </ligand>
</feature>
<dbReference type="InterPro" id="IPR028357">
    <property type="entry name" value="UDPglc_DH_bac"/>
</dbReference>
<dbReference type="Proteomes" id="UP000002432">
    <property type="component" value="Chromosome"/>
</dbReference>
<evidence type="ECO:0000256" key="6">
    <source>
        <dbReference type="ARBA" id="ARBA00023027"/>
    </source>
</evidence>
<feature type="domain" description="UDP-glucose/GDP-mannose dehydrogenase C-terminal" evidence="12">
    <location>
        <begin position="334"/>
        <end position="438"/>
    </location>
</feature>
<dbReference type="SUPFAM" id="SSF52413">
    <property type="entry name" value="UDP-glucose/GDP-mannose dehydrogenase C-terminal domain"/>
    <property type="match status" value="1"/>
</dbReference>
<dbReference type="EnsemblBacteria" id="ABF42498">
    <property type="protein sequence ID" value="ABF42498"/>
    <property type="gene ID" value="Acid345_3497"/>
</dbReference>
<dbReference type="SMART" id="SM00984">
    <property type="entry name" value="UDPG_MGDP_dh_C"/>
    <property type="match status" value="1"/>
</dbReference>
<feature type="binding site" evidence="11">
    <location>
        <position position="85"/>
    </location>
    <ligand>
        <name>NAD(+)</name>
        <dbReference type="ChEBI" id="CHEBI:57540"/>
    </ligand>
</feature>
<dbReference type="UniPathway" id="UPA00038">
    <property type="reaction ID" value="UER00491"/>
</dbReference>
<dbReference type="Pfam" id="PF03721">
    <property type="entry name" value="UDPG_MGDP_dh_N"/>
    <property type="match status" value="1"/>
</dbReference>
<dbReference type="GO" id="GO:0000271">
    <property type="term" value="P:polysaccharide biosynthetic process"/>
    <property type="evidence" value="ECO:0007669"/>
    <property type="project" value="InterPro"/>
</dbReference>
<evidence type="ECO:0000256" key="8">
    <source>
        <dbReference type="PIRNR" id="PIRNR000124"/>
    </source>
</evidence>
<keyword evidence="5 8" id="KW-0560">Oxidoreductase</keyword>
<feature type="binding site" evidence="11">
    <location>
        <position position="30"/>
    </location>
    <ligand>
        <name>NAD(+)</name>
        <dbReference type="ChEBI" id="CHEBI:57540"/>
    </ligand>
</feature>
<dbReference type="EMBL" id="CP000360">
    <property type="protein sequence ID" value="ABF42498.1"/>
    <property type="molecule type" value="Genomic_DNA"/>
</dbReference>
<comment type="similarity">
    <text evidence="2 8">Belongs to the UDP-glucose/GDP-mannose dehydrogenase family.</text>
</comment>
<dbReference type="InterPro" id="IPR017476">
    <property type="entry name" value="UDP-Glc/GDP-Man"/>
</dbReference>
<feature type="binding site" evidence="11">
    <location>
        <position position="284"/>
    </location>
    <ligand>
        <name>NAD(+)</name>
        <dbReference type="ChEBI" id="CHEBI:57540"/>
    </ligand>
</feature>
<feature type="binding site" evidence="11">
    <location>
        <position position="156"/>
    </location>
    <ligand>
        <name>NAD(+)</name>
        <dbReference type="ChEBI" id="CHEBI:57540"/>
    </ligand>
</feature>
<protein>
    <recommendedName>
        <fullName evidence="4 8">UDP-glucose 6-dehydrogenase</fullName>
        <ecNumber evidence="3 8">1.1.1.22</ecNumber>
    </recommendedName>
</protein>
<dbReference type="NCBIfam" id="TIGR03026">
    <property type="entry name" value="NDP-sugDHase"/>
    <property type="match status" value="1"/>
</dbReference>
<dbReference type="InterPro" id="IPR014026">
    <property type="entry name" value="UDP-Glc/GDP-Man_DH_dimer"/>
</dbReference>
<dbReference type="SUPFAM" id="SSF51735">
    <property type="entry name" value="NAD(P)-binding Rossmann-fold domains"/>
    <property type="match status" value="1"/>
</dbReference>
<dbReference type="InterPro" id="IPR014027">
    <property type="entry name" value="UDP-Glc/GDP-Man_DH_C"/>
</dbReference>
<feature type="binding site" evidence="11">
    <location>
        <position position="122"/>
    </location>
    <ligand>
        <name>NAD(+)</name>
        <dbReference type="ChEBI" id="CHEBI:57540"/>
    </ligand>
</feature>
<gene>
    <name evidence="13" type="ordered locus">Acid345_3497</name>
</gene>
<name>Q1IKV2_KORVE</name>
<dbReference type="PANTHER" id="PTHR43750:SF3">
    <property type="entry name" value="UDP-GLUCOSE 6-DEHYDROGENASE TUAD"/>
    <property type="match status" value="1"/>
</dbReference>
<accession>Q1IKV2</accession>
<dbReference type="InterPro" id="IPR036291">
    <property type="entry name" value="NAD(P)-bd_dom_sf"/>
</dbReference>
<evidence type="ECO:0000256" key="1">
    <source>
        <dbReference type="ARBA" id="ARBA00004701"/>
    </source>
</evidence>
<evidence type="ECO:0000256" key="2">
    <source>
        <dbReference type="ARBA" id="ARBA00006601"/>
    </source>
</evidence>
<dbReference type="EC" id="1.1.1.22" evidence="3 8"/>
<evidence type="ECO:0000256" key="4">
    <source>
        <dbReference type="ARBA" id="ARBA00015132"/>
    </source>
</evidence>
<dbReference type="Pfam" id="PF00984">
    <property type="entry name" value="UDPG_MGDP_dh"/>
    <property type="match status" value="1"/>
</dbReference>
<dbReference type="RefSeq" id="WP_011524297.1">
    <property type="nucleotide sequence ID" value="NC_008009.1"/>
</dbReference>
<dbReference type="GO" id="GO:0003979">
    <property type="term" value="F:UDP-glucose 6-dehydrogenase activity"/>
    <property type="evidence" value="ECO:0007669"/>
    <property type="project" value="UniProtKB-EC"/>
</dbReference>
<feature type="binding site" evidence="11">
    <location>
        <position position="35"/>
    </location>
    <ligand>
        <name>NAD(+)</name>
        <dbReference type="ChEBI" id="CHEBI:57540"/>
    </ligand>
</feature>
<dbReference type="Pfam" id="PF03720">
    <property type="entry name" value="UDPG_MGDP_dh_C"/>
    <property type="match status" value="1"/>
</dbReference>
<dbReference type="KEGG" id="aba:Acid345_3497"/>
<feature type="binding site" evidence="11">
    <location>
        <position position="348"/>
    </location>
    <ligand>
        <name>NAD(+)</name>
        <dbReference type="ChEBI" id="CHEBI:57540"/>
    </ligand>
</feature>
<dbReference type="Gene3D" id="1.20.5.100">
    <property type="entry name" value="Cytochrome c1, transmembrane anchor, C-terminal"/>
    <property type="match status" value="1"/>
</dbReference>
<feature type="binding site" evidence="10">
    <location>
        <position position="225"/>
    </location>
    <ligand>
        <name>substrate</name>
    </ligand>
</feature>
<keyword evidence="6 8" id="KW-0520">NAD</keyword>
<comment type="catalytic activity">
    <reaction evidence="7 8">
        <text>UDP-alpha-D-glucose + 2 NAD(+) + H2O = UDP-alpha-D-glucuronate + 2 NADH + 3 H(+)</text>
        <dbReference type="Rhea" id="RHEA:23596"/>
        <dbReference type="ChEBI" id="CHEBI:15377"/>
        <dbReference type="ChEBI" id="CHEBI:15378"/>
        <dbReference type="ChEBI" id="CHEBI:57540"/>
        <dbReference type="ChEBI" id="CHEBI:57945"/>
        <dbReference type="ChEBI" id="CHEBI:58052"/>
        <dbReference type="ChEBI" id="CHEBI:58885"/>
        <dbReference type="EC" id="1.1.1.22"/>
    </reaction>
</comment>
<dbReference type="PIRSF" id="PIRSF500134">
    <property type="entry name" value="UDPglc_DH_bac"/>
    <property type="match status" value="1"/>
</dbReference>